<sequence>MEWTRGETIGRGAFASINLAIPKGNSPTLPAVMAVKSCDLSHSATLINEQEVLRRLGDCPQIIRCFGAGLTSAEEEGGSDRYNLFLEYAPGGSLLEEAKRRGGRLPEAEVRRHARSVLEAVKHIHSRGFVHGDIKVQNILVFPAVNGHGDTHVKVADFGLAGKAGIQRIHPESPADGRGTRFEWKGTPLNMSPEAVNENDYGSPSDVWAIGCAVVEMTTGRPAWDHPADCNIYQLMMRIGVGDEIPAIPEDISEEGKDFLLKCFVKDPEKRWTAEMLLNHPFVAHHNSCVNLVISLSPRCHFDFMQRYSSIQYPWEFPSEGSDLVRSDVSDKTQKSVIKRMESLACEKMPNCEDSESGWITLRCPDSFLAETTQAE</sequence>
<dbReference type="PANTHER" id="PTHR48011:SF18">
    <property type="entry name" value="MITOGEN-ACTIVATED PROTEIN KINASE KINASE KINASE 19-RELATED"/>
    <property type="match status" value="1"/>
</dbReference>
<dbReference type="Proteomes" id="UP001345219">
    <property type="component" value="Chromosome 8"/>
</dbReference>
<dbReference type="PANTHER" id="PTHR48011">
    <property type="entry name" value="CCR4-NOT TRANSCRIPTIONAL COMPLEX SUBUNIT CAF120-RELATED"/>
    <property type="match status" value="1"/>
</dbReference>
<dbReference type="GO" id="GO:0007165">
    <property type="term" value="P:signal transduction"/>
    <property type="evidence" value="ECO:0007669"/>
    <property type="project" value="TreeGrafter"/>
</dbReference>
<proteinExistence type="inferred from homology"/>
<evidence type="ECO:0000259" key="7">
    <source>
        <dbReference type="PROSITE" id="PS50011"/>
    </source>
</evidence>
<keyword evidence="4 5" id="KW-0067">ATP-binding</keyword>
<dbReference type="PROSITE" id="PS50011">
    <property type="entry name" value="PROTEIN_KINASE_DOM"/>
    <property type="match status" value="1"/>
</dbReference>
<evidence type="ECO:0000256" key="5">
    <source>
        <dbReference type="PROSITE-ProRule" id="PRU10141"/>
    </source>
</evidence>
<protein>
    <recommendedName>
        <fullName evidence="7">Protein kinase domain-containing protein</fullName>
    </recommendedName>
</protein>
<organism evidence="8 9">
    <name type="scientific">Trapa incisa</name>
    <dbReference type="NCBI Taxonomy" id="236973"/>
    <lineage>
        <taxon>Eukaryota</taxon>
        <taxon>Viridiplantae</taxon>
        <taxon>Streptophyta</taxon>
        <taxon>Embryophyta</taxon>
        <taxon>Tracheophyta</taxon>
        <taxon>Spermatophyta</taxon>
        <taxon>Magnoliopsida</taxon>
        <taxon>eudicotyledons</taxon>
        <taxon>Gunneridae</taxon>
        <taxon>Pentapetalae</taxon>
        <taxon>rosids</taxon>
        <taxon>malvids</taxon>
        <taxon>Myrtales</taxon>
        <taxon>Lythraceae</taxon>
        <taxon>Trapa</taxon>
    </lineage>
</organism>
<dbReference type="SUPFAM" id="SSF56112">
    <property type="entry name" value="Protein kinase-like (PK-like)"/>
    <property type="match status" value="1"/>
</dbReference>
<gene>
    <name evidence="8" type="ORF">SAY87_009111</name>
</gene>
<dbReference type="PROSITE" id="PS00108">
    <property type="entry name" value="PROTEIN_KINASE_ST"/>
    <property type="match status" value="1"/>
</dbReference>
<dbReference type="AlphaFoldDB" id="A0AAN7JZ22"/>
<dbReference type="InterPro" id="IPR011009">
    <property type="entry name" value="Kinase-like_dom_sf"/>
</dbReference>
<dbReference type="InterPro" id="IPR000719">
    <property type="entry name" value="Prot_kinase_dom"/>
</dbReference>
<evidence type="ECO:0000313" key="9">
    <source>
        <dbReference type="Proteomes" id="UP001345219"/>
    </source>
</evidence>
<dbReference type="InterPro" id="IPR008271">
    <property type="entry name" value="Ser/Thr_kinase_AS"/>
</dbReference>
<keyword evidence="9" id="KW-1185">Reference proteome</keyword>
<dbReference type="InterPro" id="IPR052751">
    <property type="entry name" value="Plant_MAPKKK"/>
</dbReference>
<evidence type="ECO:0000256" key="3">
    <source>
        <dbReference type="ARBA" id="ARBA00022777"/>
    </source>
</evidence>
<name>A0AAN7JZ22_9MYRT</name>
<dbReference type="EMBL" id="JAXIOK010000014">
    <property type="protein sequence ID" value="KAK4755354.1"/>
    <property type="molecule type" value="Genomic_DNA"/>
</dbReference>
<dbReference type="CDD" id="cd06606">
    <property type="entry name" value="STKc_MAPKKK"/>
    <property type="match status" value="1"/>
</dbReference>
<feature type="domain" description="Protein kinase" evidence="7">
    <location>
        <begin position="3"/>
        <end position="283"/>
    </location>
</feature>
<dbReference type="Gene3D" id="1.10.510.10">
    <property type="entry name" value="Transferase(Phosphotransferase) domain 1"/>
    <property type="match status" value="1"/>
</dbReference>
<dbReference type="PROSITE" id="PS00107">
    <property type="entry name" value="PROTEIN_KINASE_ATP"/>
    <property type="match status" value="1"/>
</dbReference>
<comment type="similarity">
    <text evidence="6">Belongs to the protein kinase superfamily.</text>
</comment>
<dbReference type="InterPro" id="IPR017441">
    <property type="entry name" value="Protein_kinase_ATP_BS"/>
</dbReference>
<evidence type="ECO:0000256" key="6">
    <source>
        <dbReference type="RuleBase" id="RU000304"/>
    </source>
</evidence>
<keyword evidence="3" id="KW-0418">Kinase</keyword>
<keyword evidence="1" id="KW-0808">Transferase</keyword>
<accession>A0AAN7JZ22</accession>
<evidence type="ECO:0000256" key="1">
    <source>
        <dbReference type="ARBA" id="ARBA00022679"/>
    </source>
</evidence>
<keyword evidence="2 5" id="KW-0547">Nucleotide-binding</keyword>
<evidence type="ECO:0000256" key="2">
    <source>
        <dbReference type="ARBA" id="ARBA00022741"/>
    </source>
</evidence>
<dbReference type="GO" id="GO:0005524">
    <property type="term" value="F:ATP binding"/>
    <property type="evidence" value="ECO:0007669"/>
    <property type="project" value="UniProtKB-UniRule"/>
</dbReference>
<reference evidence="8 9" key="1">
    <citation type="journal article" date="2023" name="Hortic Res">
        <title>Pangenome of water caltrop reveals structural variations and asymmetric subgenome divergence after allopolyploidization.</title>
        <authorList>
            <person name="Zhang X."/>
            <person name="Chen Y."/>
            <person name="Wang L."/>
            <person name="Yuan Y."/>
            <person name="Fang M."/>
            <person name="Shi L."/>
            <person name="Lu R."/>
            <person name="Comes H.P."/>
            <person name="Ma Y."/>
            <person name="Chen Y."/>
            <person name="Huang G."/>
            <person name="Zhou Y."/>
            <person name="Zheng Z."/>
            <person name="Qiu Y."/>
        </authorList>
    </citation>
    <scope>NUCLEOTIDE SEQUENCE [LARGE SCALE GENOMIC DNA]</scope>
    <source>
        <tissue evidence="8">Roots</tissue>
    </source>
</reference>
<dbReference type="SMART" id="SM00220">
    <property type="entry name" value="S_TKc"/>
    <property type="match status" value="1"/>
</dbReference>
<evidence type="ECO:0000313" key="8">
    <source>
        <dbReference type="EMBL" id="KAK4755354.1"/>
    </source>
</evidence>
<keyword evidence="6" id="KW-0723">Serine/threonine-protein kinase</keyword>
<evidence type="ECO:0000256" key="4">
    <source>
        <dbReference type="ARBA" id="ARBA00022840"/>
    </source>
</evidence>
<feature type="binding site" evidence="5">
    <location>
        <position position="36"/>
    </location>
    <ligand>
        <name>ATP</name>
        <dbReference type="ChEBI" id="CHEBI:30616"/>
    </ligand>
</feature>
<dbReference type="GO" id="GO:0004674">
    <property type="term" value="F:protein serine/threonine kinase activity"/>
    <property type="evidence" value="ECO:0007669"/>
    <property type="project" value="UniProtKB-KW"/>
</dbReference>
<dbReference type="Pfam" id="PF00069">
    <property type="entry name" value="Pkinase"/>
    <property type="match status" value="1"/>
</dbReference>
<comment type="caution">
    <text evidence="8">The sequence shown here is derived from an EMBL/GenBank/DDBJ whole genome shotgun (WGS) entry which is preliminary data.</text>
</comment>